<dbReference type="Proteomes" id="UP000316639">
    <property type="component" value="Unassembled WGS sequence"/>
</dbReference>
<sequence length="157" mass="17080">MPVFVLLLAGVVAEIAVLIAVGQAIGVLWTLLLLILGTVVGVQLMRREGSRTMVAFTEALRTRRVPHQEMADGVLIAAAGVLIMVPGFVSDVAALFLLFPPTRRLISHRMAIRAEAQALRFEHERRFGATPGVVDGEVVSEEPVVIVEQRRELPPTI</sequence>
<proteinExistence type="predicted"/>
<dbReference type="OrthoDB" id="9792788at2"/>
<reference evidence="2 3" key="1">
    <citation type="submission" date="2019-07" db="EMBL/GenBank/DDBJ databases">
        <title>Lentzea xizangensis sp. nov., isolated from Qinghai-Tibetan Plateau Soils.</title>
        <authorList>
            <person name="Huang J."/>
        </authorList>
    </citation>
    <scope>NUCLEOTIDE SEQUENCE [LARGE SCALE GENOMIC DNA]</scope>
    <source>
        <strain evidence="2 3">FXJ1.1311</strain>
    </source>
</reference>
<protein>
    <submittedName>
        <fullName evidence="2">FxsA family protein</fullName>
    </submittedName>
</protein>
<dbReference type="GO" id="GO:0016020">
    <property type="term" value="C:membrane"/>
    <property type="evidence" value="ECO:0007669"/>
    <property type="project" value="InterPro"/>
</dbReference>
<organism evidence="2 3">
    <name type="scientific">Lentzea tibetensis</name>
    <dbReference type="NCBI Taxonomy" id="2591470"/>
    <lineage>
        <taxon>Bacteria</taxon>
        <taxon>Bacillati</taxon>
        <taxon>Actinomycetota</taxon>
        <taxon>Actinomycetes</taxon>
        <taxon>Pseudonocardiales</taxon>
        <taxon>Pseudonocardiaceae</taxon>
        <taxon>Lentzea</taxon>
    </lineage>
</organism>
<keyword evidence="1" id="KW-0472">Membrane</keyword>
<feature type="transmembrane region" description="Helical" evidence="1">
    <location>
        <begin position="73"/>
        <end position="99"/>
    </location>
</feature>
<dbReference type="InterPro" id="IPR007313">
    <property type="entry name" value="FxsA"/>
</dbReference>
<keyword evidence="1" id="KW-0812">Transmembrane</keyword>
<keyword evidence="1" id="KW-1133">Transmembrane helix</keyword>
<dbReference type="AlphaFoldDB" id="A0A563F195"/>
<evidence type="ECO:0000256" key="1">
    <source>
        <dbReference type="SAM" id="Phobius"/>
    </source>
</evidence>
<dbReference type="EMBL" id="VOBR01000002">
    <property type="protein sequence ID" value="TWP53673.1"/>
    <property type="molecule type" value="Genomic_DNA"/>
</dbReference>
<dbReference type="Pfam" id="PF04186">
    <property type="entry name" value="FxsA"/>
    <property type="match status" value="1"/>
</dbReference>
<accession>A0A563F195</accession>
<dbReference type="PANTHER" id="PTHR35335:SF1">
    <property type="entry name" value="UPF0716 PROTEIN FXSA"/>
    <property type="match status" value="1"/>
</dbReference>
<dbReference type="NCBIfam" id="NF008528">
    <property type="entry name" value="PRK11463.1-2"/>
    <property type="match status" value="1"/>
</dbReference>
<dbReference type="PANTHER" id="PTHR35335">
    <property type="entry name" value="UPF0716 PROTEIN FXSA"/>
    <property type="match status" value="1"/>
</dbReference>
<keyword evidence="3" id="KW-1185">Reference proteome</keyword>
<name>A0A563F195_9PSEU</name>
<feature type="transmembrane region" description="Helical" evidence="1">
    <location>
        <begin position="23"/>
        <end position="44"/>
    </location>
</feature>
<comment type="caution">
    <text evidence="2">The sequence shown here is derived from an EMBL/GenBank/DDBJ whole genome shotgun (WGS) entry which is preliminary data.</text>
</comment>
<evidence type="ECO:0000313" key="3">
    <source>
        <dbReference type="Proteomes" id="UP000316639"/>
    </source>
</evidence>
<gene>
    <name evidence="2" type="ORF">FKR81_02625</name>
</gene>
<dbReference type="RefSeq" id="WP_146349269.1">
    <property type="nucleotide sequence ID" value="NZ_VOBR01000002.1"/>
</dbReference>
<evidence type="ECO:0000313" key="2">
    <source>
        <dbReference type="EMBL" id="TWP53673.1"/>
    </source>
</evidence>